<evidence type="ECO:0000313" key="3">
    <source>
        <dbReference type="EMBL" id="MZR29059.1"/>
    </source>
</evidence>
<dbReference type="SMART" id="SM00357">
    <property type="entry name" value="CSP"/>
    <property type="match status" value="2"/>
</dbReference>
<dbReference type="Gene3D" id="2.40.50.140">
    <property type="entry name" value="Nucleic acid-binding proteins"/>
    <property type="match status" value="2"/>
</dbReference>
<dbReference type="PANTHER" id="PTHR12962">
    <property type="entry name" value="CALCIUM-REGULATED HEAT STABLE PROTEIN CRHSP-24-RELATED"/>
    <property type="match status" value="1"/>
</dbReference>
<evidence type="ECO:0000259" key="2">
    <source>
        <dbReference type="PROSITE" id="PS51857"/>
    </source>
</evidence>
<dbReference type="PROSITE" id="PS51857">
    <property type="entry name" value="CSD_2"/>
    <property type="match status" value="2"/>
</dbReference>
<evidence type="ECO:0000313" key="4">
    <source>
        <dbReference type="Proteomes" id="UP000476030"/>
    </source>
</evidence>
<organism evidence="3 4">
    <name type="scientific">Sneathiella litorea</name>
    <dbReference type="NCBI Taxonomy" id="2606216"/>
    <lineage>
        <taxon>Bacteria</taxon>
        <taxon>Pseudomonadati</taxon>
        <taxon>Pseudomonadota</taxon>
        <taxon>Alphaproteobacteria</taxon>
        <taxon>Sneathiellales</taxon>
        <taxon>Sneathiellaceae</taxon>
        <taxon>Sneathiella</taxon>
    </lineage>
</organism>
<dbReference type="RefSeq" id="WP_161313553.1">
    <property type="nucleotide sequence ID" value="NZ_WTUW01000001.1"/>
</dbReference>
<dbReference type="Pfam" id="PF00313">
    <property type="entry name" value="CSD"/>
    <property type="match status" value="2"/>
</dbReference>
<dbReference type="PANTHER" id="PTHR12962:SF1">
    <property type="entry name" value="COLD SHOCK DOMAIN-CONTAINING PROTEIN CG9705"/>
    <property type="match status" value="1"/>
</dbReference>
<dbReference type="Proteomes" id="UP000476030">
    <property type="component" value="Unassembled WGS sequence"/>
</dbReference>
<gene>
    <name evidence="3" type="ORF">GQE98_00280</name>
</gene>
<feature type="domain" description="CSD" evidence="2">
    <location>
        <begin position="13"/>
        <end position="78"/>
    </location>
</feature>
<protein>
    <submittedName>
        <fullName evidence="3">Cold-shock protein</fullName>
    </submittedName>
</protein>
<dbReference type="SUPFAM" id="SSF50249">
    <property type="entry name" value="Nucleic acid-binding proteins"/>
    <property type="match status" value="2"/>
</dbReference>
<evidence type="ECO:0000256" key="1">
    <source>
        <dbReference type="ARBA" id="ARBA00022553"/>
    </source>
</evidence>
<dbReference type="CDD" id="cd04458">
    <property type="entry name" value="CSP_CDS"/>
    <property type="match status" value="2"/>
</dbReference>
<proteinExistence type="predicted"/>
<dbReference type="EMBL" id="WTUW01000001">
    <property type="protein sequence ID" value="MZR29059.1"/>
    <property type="molecule type" value="Genomic_DNA"/>
</dbReference>
<name>A0A6L8W2Y2_9PROT</name>
<sequence length="160" mass="17513">MNDRKPSKPVRKNISATVKFFDEAKGFGFVSPADGSPDAFVHISVLQNTSYQELREGMQINCDLADGDRGQQVVAIHEPEEEEEVVVGADIEITGVVSTYVPEHKYGFVTPDGGGEDVFIHISMLERSEVNPEDIQLNTKVKCVVRPGVKGPIADSLEIL</sequence>
<dbReference type="AlphaFoldDB" id="A0A6L8W2Y2"/>
<dbReference type="GO" id="GO:0043488">
    <property type="term" value="P:regulation of mRNA stability"/>
    <property type="evidence" value="ECO:0007669"/>
    <property type="project" value="TreeGrafter"/>
</dbReference>
<dbReference type="InterPro" id="IPR011129">
    <property type="entry name" value="CSD"/>
</dbReference>
<dbReference type="InterPro" id="IPR052069">
    <property type="entry name" value="Ca-reg_mRNA-binding_domain"/>
</dbReference>
<keyword evidence="1" id="KW-0597">Phosphoprotein</keyword>
<dbReference type="InterPro" id="IPR002059">
    <property type="entry name" value="CSP_DNA-bd"/>
</dbReference>
<dbReference type="InterPro" id="IPR012340">
    <property type="entry name" value="NA-bd_OB-fold"/>
</dbReference>
<reference evidence="3 4" key="1">
    <citation type="submission" date="2019-12" db="EMBL/GenBank/DDBJ databases">
        <title>Snethiella sp. nov. sp. isolated from sea sand.</title>
        <authorList>
            <person name="Kim J."/>
            <person name="Jeong S.E."/>
            <person name="Jung H.S."/>
            <person name="Jeon C.O."/>
        </authorList>
    </citation>
    <scope>NUCLEOTIDE SEQUENCE [LARGE SCALE GENOMIC DNA]</scope>
    <source>
        <strain evidence="3 4">DP05</strain>
    </source>
</reference>
<keyword evidence="4" id="KW-1185">Reference proteome</keyword>
<dbReference type="PRINTS" id="PR00050">
    <property type="entry name" value="COLDSHOCK"/>
</dbReference>
<dbReference type="GO" id="GO:0005829">
    <property type="term" value="C:cytosol"/>
    <property type="evidence" value="ECO:0007669"/>
    <property type="project" value="UniProtKB-ARBA"/>
</dbReference>
<accession>A0A6L8W2Y2</accession>
<feature type="domain" description="CSD" evidence="2">
    <location>
        <begin position="92"/>
        <end position="159"/>
    </location>
</feature>
<comment type="caution">
    <text evidence="3">The sequence shown here is derived from an EMBL/GenBank/DDBJ whole genome shotgun (WGS) entry which is preliminary data.</text>
</comment>
<dbReference type="GO" id="GO:0003730">
    <property type="term" value="F:mRNA 3'-UTR binding"/>
    <property type="evidence" value="ECO:0007669"/>
    <property type="project" value="TreeGrafter"/>
</dbReference>